<dbReference type="RefSeq" id="WP_029634189.1">
    <property type="nucleotide sequence ID" value="NZ_JACJTA010000032.1"/>
</dbReference>
<keyword evidence="2" id="KW-1185">Reference proteome</keyword>
<evidence type="ECO:0000313" key="2">
    <source>
        <dbReference type="Proteomes" id="UP000660380"/>
    </source>
</evidence>
<gene>
    <name evidence="1" type="ORF">H6G81_16100</name>
</gene>
<proteinExistence type="predicted"/>
<dbReference type="Gene3D" id="3.40.1010.10">
    <property type="entry name" value="Cobalt-precorrin-4 Transmethylase, Domain 1"/>
    <property type="match status" value="1"/>
</dbReference>
<name>A0ABR8GRC1_9CYAN</name>
<comment type="caution">
    <text evidence="1">The sequence shown here is derived from an EMBL/GenBank/DDBJ whole genome shotgun (WGS) entry which is preliminary data.</text>
</comment>
<dbReference type="Proteomes" id="UP000660380">
    <property type="component" value="Unassembled WGS sequence"/>
</dbReference>
<evidence type="ECO:0000313" key="1">
    <source>
        <dbReference type="EMBL" id="MBD2606004.1"/>
    </source>
</evidence>
<protein>
    <submittedName>
        <fullName evidence="1">Uncharacterized protein</fullName>
    </submittedName>
</protein>
<sequence>MINYDFTKEVLVPEFLLASKAIYDNIKIPFGTRLWQLLLLADGYALLSGSHDYSQEDLERFLHILIRNKKPILIDGANAATTEIVREFYRRYRRMQIIEVNDLHASVFDPYMSFEHSSDRHVLAILSHKYIRRRALHQHAQEYGLFVGQNAIAQQSVHIIGIAPIRAMLTQEAIALMAQAPLIVTFDFVYDLIKDVGLQGELHILEYDWERYEVNIDRINQKLSQLHIQGCYDITLIVEGNPEVYDLLSYLSLAYRIYRFEVIAPAVVLCCAWITEHYGIDITEPSYVII</sequence>
<accession>A0ABR8GRC1</accession>
<dbReference type="SUPFAM" id="SSF53790">
    <property type="entry name" value="Tetrapyrrole methylase"/>
    <property type="match status" value="1"/>
</dbReference>
<dbReference type="EMBL" id="JACJTA010000032">
    <property type="protein sequence ID" value="MBD2606004.1"/>
    <property type="molecule type" value="Genomic_DNA"/>
</dbReference>
<dbReference type="InterPro" id="IPR035996">
    <property type="entry name" value="4pyrrol_Methylase_sf"/>
</dbReference>
<reference evidence="1 2" key="1">
    <citation type="journal article" date="2020" name="ISME J.">
        <title>Comparative genomics reveals insights into cyanobacterial evolution and habitat adaptation.</title>
        <authorList>
            <person name="Chen M.Y."/>
            <person name="Teng W.K."/>
            <person name="Zhao L."/>
            <person name="Hu C.X."/>
            <person name="Zhou Y.K."/>
            <person name="Han B.P."/>
            <person name="Song L.R."/>
            <person name="Shu W.S."/>
        </authorList>
    </citation>
    <scope>NUCLEOTIDE SEQUENCE [LARGE SCALE GENOMIC DNA]</scope>
    <source>
        <strain evidence="1 2">FACHB-248</strain>
    </source>
</reference>
<dbReference type="InterPro" id="IPR014777">
    <property type="entry name" value="4pyrrole_Mease_sub1"/>
</dbReference>
<organism evidence="1 2">
    <name type="scientific">Scytonema hofmannii FACHB-248</name>
    <dbReference type="NCBI Taxonomy" id="1842502"/>
    <lineage>
        <taxon>Bacteria</taxon>
        <taxon>Bacillati</taxon>
        <taxon>Cyanobacteriota</taxon>
        <taxon>Cyanophyceae</taxon>
        <taxon>Nostocales</taxon>
        <taxon>Scytonemataceae</taxon>
        <taxon>Scytonema</taxon>
    </lineage>
</organism>